<reference evidence="3 4" key="2">
    <citation type="submission" date="2015-11" db="EMBL/GenBank/DDBJ databases">
        <authorList>
            <person name="Zhang Y."/>
            <person name="Guo Z."/>
        </authorList>
    </citation>
    <scope>NUCLEOTIDE SEQUENCE [LARGE SCALE GENOMIC DNA]</scope>
    <source>
        <strain evidence="3">JGI-4</strain>
    </source>
</reference>
<feature type="transmembrane region" description="Helical" evidence="1">
    <location>
        <begin position="6"/>
        <end position="23"/>
    </location>
</feature>
<proteinExistence type="predicted"/>
<dbReference type="EMBL" id="FAOP01000007">
    <property type="protein sequence ID" value="CUU07864.1"/>
    <property type="molecule type" value="Genomic_DNA"/>
</dbReference>
<accession>A0A0P1MZU1</accession>
<dbReference type="AlphaFoldDB" id="A0A0P1MGT1"/>
<evidence type="ECO:0000313" key="5">
    <source>
        <dbReference type="Proteomes" id="UP000182200"/>
    </source>
</evidence>
<evidence type="ECO:0000256" key="1">
    <source>
        <dbReference type="SAM" id="Phobius"/>
    </source>
</evidence>
<accession>A0A0S4NAJ2</accession>
<organism evidence="3 4">
    <name type="scientific">Candidatus Kryptonium thompsonii</name>
    <dbReference type="NCBI Taxonomy" id="1633631"/>
    <lineage>
        <taxon>Bacteria</taxon>
        <taxon>Pseudomonadati</taxon>
        <taxon>Candidatus Kryptoniota</taxon>
        <taxon>Candidatus Kryptonium</taxon>
    </lineage>
</organism>
<accession>A0A0P1LZ69</accession>
<dbReference type="EMBL" id="CZVI01000006">
    <property type="protein sequence ID" value="CUS83307.1"/>
    <property type="molecule type" value="Genomic_DNA"/>
</dbReference>
<dbReference type="STRING" id="1633631.GCA_001442925_01920"/>
<name>A0A0P1MGT1_9BACT</name>
<accession>A0A0P1MJ44</accession>
<accession>A0A0P1MGT1</accession>
<accession>A0A0P1P981</accession>
<gene>
    <name evidence="3" type="ORF">JGI4_01925</name>
    <name evidence="2" type="ORF">JGI8_00691</name>
</gene>
<evidence type="ECO:0000313" key="3">
    <source>
        <dbReference type="EMBL" id="CUU07864.1"/>
    </source>
</evidence>
<dbReference type="Proteomes" id="UP000182011">
    <property type="component" value="Unassembled WGS sequence"/>
</dbReference>
<accession>A0A0P1MCM8</accession>
<dbReference type="RefSeq" id="WP_159421050.1">
    <property type="nucleotide sequence ID" value="NZ_CZVI01000006.1"/>
</dbReference>
<keyword evidence="1" id="KW-0472">Membrane</keyword>
<keyword evidence="1" id="KW-0812">Transmembrane</keyword>
<accession>A0A0N7MR06</accession>
<accession>A0A0P1LQF3</accession>
<keyword evidence="5" id="KW-1185">Reference proteome</keyword>
<protein>
    <submittedName>
        <fullName evidence="3">Uncharacterized protein</fullName>
    </submittedName>
</protein>
<dbReference type="Proteomes" id="UP000182200">
    <property type="component" value="Unassembled WGS sequence"/>
</dbReference>
<evidence type="ECO:0000313" key="4">
    <source>
        <dbReference type="Proteomes" id="UP000182011"/>
    </source>
</evidence>
<keyword evidence="1" id="KW-1133">Transmembrane helix</keyword>
<evidence type="ECO:0000313" key="2">
    <source>
        <dbReference type="EMBL" id="CUS83307.1"/>
    </source>
</evidence>
<sequence>MNKIIFDLPVPIILILLGIMMLSEEKKKVNVEDNGVIEVTKKEFDA</sequence>
<reference evidence="2 5" key="1">
    <citation type="submission" date="2015-11" db="EMBL/GenBank/DDBJ databases">
        <authorList>
            <person name="Varghese N."/>
        </authorList>
    </citation>
    <scope>NUCLEOTIDE SEQUENCE [LARGE SCALE GENOMIC DNA]</scope>
    <source>
        <strain evidence="2 5">JGI-8</strain>
    </source>
</reference>